<accession>A0ABQ9YTF1</accession>
<reference evidence="2 3" key="1">
    <citation type="journal article" date="2023" name="Nucleic Acids Res.">
        <title>The hologenome of Daphnia magna reveals possible DNA methylation and microbiome-mediated evolution of the host genome.</title>
        <authorList>
            <person name="Chaturvedi A."/>
            <person name="Li X."/>
            <person name="Dhandapani V."/>
            <person name="Marshall H."/>
            <person name="Kissane S."/>
            <person name="Cuenca-Cambronero M."/>
            <person name="Asole G."/>
            <person name="Calvet F."/>
            <person name="Ruiz-Romero M."/>
            <person name="Marangio P."/>
            <person name="Guigo R."/>
            <person name="Rago D."/>
            <person name="Mirbahai L."/>
            <person name="Eastwood N."/>
            <person name="Colbourne J.K."/>
            <person name="Zhou J."/>
            <person name="Mallon E."/>
            <person name="Orsini L."/>
        </authorList>
    </citation>
    <scope>NUCLEOTIDE SEQUENCE [LARGE SCALE GENOMIC DNA]</scope>
    <source>
        <strain evidence="2">LRV0_1</strain>
    </source>
</reference>
<comment type="caution">
    <text evidence="2">The sequence shown here is derived from an EMBL/GenBank/DDBJ whole genome shotgun (WGS) entry which is preliminary data.</text>
</comment>
<protein>
    <submittedName>
        <fullName evidence="2">Uncharacterized protein</fullName>
    </submittedName>
</protein>
<dbReference type="EMBL" id="JAOYFB010000001">
    <property type="protein sequence ID" value="KAK4003904.1"/>
    <property type="molecule type" value="Genomic_DNA"/>
</dbReference>
<evidence type="ECO:0000313" key="3">
    <source>
        <dbReference type="Proteomes" id="UP001234178"/>
    </source>
</evidence>
<sequence>MSSIILKSFPDNGQSVSNTNSSVKIPRSCLQNDDGKQNDNLFSLTLSNQQTCPVEWKRLDACRSYRVDLTSEYLEVWTSGTSSLEIFTTQHGMGENSDSENHHTCWGYICSEDTDIDCDLGIQKL</sequence>
<dbReference type="Proteomes" id="UP001234178">
    <property type="component" value="Unassembled WGS sequence"/>
</dbReference>
<name>A0ABQ9YTF1_9CRUS</name>
<evidence type="ECO:0000256" key="1">
    <source>
        <dbReference type="SAM" id="MobiDB-lite"/>
    </source>
</evidence>
<keyword evidence="3" id="KW-1185">Reference proteome</keyword>
<proteinExistence type="predicted"/>
<feature type="region of interest" description="Disordered" evidence="1">
    <location>
        <begin position="1"/>
        <end position="21"/>
    </location>
</feature>
<gene>
    <name evidence="2" type="ORF">OUZ56_005653</name>
</gene>
<evidence type="ECO:0000313" key="2">
    <source>
        <dbReference type="EMBL" id="KAK4003904.1"/>
    </source>
</evidence>
<organism evidence="2 3">
    <name type="scientific">Daphnia magna</name>
    <dbReference type="NCBI Taxonomy" id="35525"/>
    <lineage>
        <taxon>Eukaryota</taxon>
        <taxon>Metazoa</taxon>
        <taxon>Ecdysozoa</taxon>
        <taxon>Arthropoda</taxon>
        <taxon>Crustacea</taxon>
        <taxon>Branchiopoda</taxon>
        <taxon>Diplostraca</taxon>
        <taxon>Cladocera</taxon>
        <taxon>Anomopoda</taxon>
        <taxon>Daphniidae</taxon>
        <taxon>Daphnia</taxon>
    </lineage>
</organism>